<keyword evidence="2" id="KW-0863">Zinc-finger</keyword>
<dbReference type="PROSITE" id="PS51128">
    <property type="entry name" value="ZF_DKSA_2"/>
    <property type="match status" value="1"/>
</dbReference>
<comment type="caution">
    <text evidence="6">The sequence shown here is derived from an EMBL/GenBank/DDBJ whole genome shotgun (WGS) entry which is preliminary data.</text>
</comment>
<dbReference type="PANTHER" id="PTHR33823:SF4">
    <property type="entry name" value="GENERAL STRESS PROTEIN 16O"/>
    <property type="match status" value="1"/>
</dbReference>
<dbReference type="Proteomes" id="UP001519343">
    <property type="component" value="Unassembled WGS sequence"/>
</dbReference>
<evidence type="ECO:0000313" key="6">
    <source>
        <dbReference type="EMBL" id="MBP1931214.1"/>
    </source>
</evidence>
<keyword evidence="3" id="KW-0862">Zinc</keyword>
<gene>
    <name evidence="6" type="ORF">J2Z37_001211</name>
</gene>
<accession>A0ABS4GLU6</accession>
<dbReference type="InterPro" id="IPR014240">
    <property type="entry name" value="YteA"/>
</dbReference>
<dbReference type="InterPro" id="IPR037187">
    <property type="entry name" value="DnaK_N"/>
</dbReference>
<feature type="zinc finger region" description="dksA C4-type" evidence="4">
    <location>
        <begin position="94"/>
        <end position="118"/>
    </location>
</feature>
<reference evidence="6 7" key="1">
    <citation type="submission" date="2021-03" db="EMBL/GenBank/DDBJ databases">
        <title>Genomic Encyclopedia of Type Strains, Phase IV (KMG-IV): sequencing the most valuable type-strain genomes for metagenomic binning, comparative biology and taxonomic classification.</title>
        <authorList>
            <person name="Goeker M."/>
        </authorList>
    </citation>
    <scope>NUCLEOTIDE SEQUENCE [LARGE SCALE GENOMIC DNA]</scope>
    <source>
        <strain evidence="6 7">DSM 24738</strain>
    </source>
</reference>
<dbReference type="RefSeq" id="WP_209809295.1">
    <property type="nucleotide sequence ID" value="NZ_JAGGKT010000002.1"/>
</dbReference>
<dbReference type="Pfam" id="PF01258">
    <property type="entry name" value="zf-dskA_traR"/>
    <property type="match status" value="1"/>
</dbReference>
<evidence type="ECO:0000313" key="7">
    <source>
        <dbReference type="Proteomes" id="UP001519343"/>
    </source>
</evidence>
<dbReference type="PANTHER" id="PTHR33823">
    <property type="entry name" value="RNA POLYMERASE-BINDING TRANSCRIPTION FACTOR DKSA-RELATED"/>
    <property type="match status" value="1"/>
</dbReference>
<sequence length="251" mass="28559">MLTPDQLSKLRSILLAEKEDLHQRLDANQHFDTEFALIKESLDELSSYDNHPADHGSELFEREKDIALNEHAEEQLQDTIMALEAMDKGKYGKCQVCGKDIPVERLMALPTTTRCIEHTPNKVTSDDRPVEEEVLTPPFGKFKYDETDVSMYDSEDAWQEVARYGTSESPSDFQNHGRFDYDEMYIESDEPVGYVEPIEGFAMADMYGNYIGVSNNIIHEAYEAELDEANIMSAVGGLGTEDLEIDEELRK</sequence>
<dbReference type="EMBL" id="JAGGKT010000002">
    <property type="protein sequence ID" value="MBP1931214.1"/>
    <property type="molecule type" value="Genomic_DNA"/>
</dbReference>
<proteinExistence type="predicted"/>
<dbReference type="SUPFAM" id="SSF109635">
    <property type="entry name" value="DnaK suppressor protein DksA, alpha-hairpin domain"/>
    <property type="match status" value="1"/>
</dbReference>
<keyword evidence="1" id="KW-0479">Metal-binding</keyword>
<evidence type="ECO:0000256" key="2">
    <source>
        <dbReference type="ARBA" id="ARBA00022771"/>
    </source>
</evidence>
<evidence type="ECO:0000256" key="4">
    <source>
        <dbReference type="PROSITE-ProRule" id="PRU00510"/>
    </source>
</evidence>
<protein>
    <submittedName>
        <fullName evidence="6">YteA family regulatory protein</fullName>
    </submittedName>
</protein>
<keyword evidence="7" id="KW-1185">Reference proteome</keyword>
<name>A0ABS4GLU6_9BACL</name>
<dbReference type="Gene3D" id="1.20.120.910">
    <property type="entry name" value="DksA, coiled-coil domain"/>
    <property type="match status" value="1"/>
</dbReference>
<evidence type="ECO:0000256" key="3">
    <source>
        <dbReference type="ARBA" id="ARBA00022833"/>
    </source>
</evidence>
<feature type="domain" description="Zinc finger DksA/TraR C4-type" evidence="5">
    <location>
        <begin position="89"/>
        <end position="117"/>
    </location>
</feature>
<dbReference type="InterPro" id="IPR000962">
    <property type="entry name" value="Znf_DskA_TraR"/>
</dbReference>
<evidence type="ECO:0000259" key="5">
    <source>
        <dbReference type="Pfam" id="PF01258"/>
    </source>
</evidence>
<dbReference type="NCBIfam" id="TIGR02890">
    <property type="entry name" value="bacill_yteA"/>
    <property type="match status" value="1"/>
</dbReference>
<organism evidence="6 7">
    <name type="scientific">Ammoniphilus resinae</name>
    <dbReference type="NCBI Taxonomy" id="861532"/>
    <lineage>
        <taxon>Bacteria</taxon>
        <taxon>Bacillati</taxon>
        <taxon>Bacillota</taxon>
        <taxon>Bacilli</taxon>
        <taxon>Bacillales</taxon>
        <taxon>Paenibacillaceae</taxon>
        <taxon>Aneurinibacillus group</taxon>
        <taxon>Ammoniphilus</taxon>
    </lineage>
</organism>
<dbReference type="SUPFAM" id="SSF57716">
    <property type="entry name" value="Glucocorticoid receptor-like (DNA-binding domain)"/>
    <property type="match status" value="1"/>
</dbReference>
<evidence type="ECO:0000256" key="1">
    <source>
        <dbReference type="ARBA" id="ARBA00022723"/>
    </source>
</evidence>